<name>A0A4R3VZ81_9SPHI</name>
<proteinExistence type="predicted"/>
<gene>
    <name evidence="2" type="ORF">EDC17_101265</name>
</gene>
<dbReference type="RefSeq" id="WP_243646065.1">
    <property type="nucleotide sequence ID" value="NZ_SMBZ01000012.1"/>
</dbReference>
<dbReference type="EMBL" id="SMBZ01000012">
    <property type="protein sequence ID" value="TCV16588.1"/>
    <property type="molecule type" value="Genomic_DNA"/>
</dbReference>
<dbReference type="Gene3D" id="2.170.120.40">
    <property type="entry name" value="YbbR-like domain"/>
    <property type="match status" value="1"/>
</dbReference>
<sequence>MAFFIVVTESTLSFVNFVYMKQRRFTKIHRRKINIFLRCLVISFVAWLLIAVSNQYTFTIKAGIQYVNIPEKRAFHPLQSDTVNVSVRMSGWNVLMSKLRSDTNNLQVDLSGLNSRNFIVFSNQIGFINRQFPSEKRVMAVSPDTLYFDFSKQTQKKVPIKVPTNISFTKQYGFIGETRINPSMVTITGPTEDVSNIEYLETDTIKGDLVFTDIRTIANINKNHKTNITIYPRMTEVVIPVGELTEKIIEVPVKIVNGSKYISVRTVPSKVTLTILVSLKDYSKWTASDFEAIVDLENWEDQHVKSLPVRITKVPDFVQTIKIEPQNVDFFVRK</sequence>
<evidence type="ECO:0000256" key="1">
    <source>
        <dbReference type="SAM" id="Phobius"/>
    </source>
</evidence>
<reference evidence="2 3" key="1">
    <citation type="submission" date="2019-03" db="EMBL/GenBank/DDBJ databases">
        <title>Genomic Encyclopedia of Type Strains, Phase IV (KMG-IV): sequencing the most valuable type-strain genomes for metagenomic binning, comparative biology and taxonomic classification.</title>
        <authorList>
            <person name="Goeker M."/>
        </authorList>
    </citation>
    <scope>NUCLEOTIDE SEQUENCE [LARGE SCALE GENOMIC DNA]</scope>
    <source>
        <strain evidence="2 3">DSM 22362</strain>
    </source>
</reference>
<protein>
    <recommendedName>
        <fullName evidence="4">YbbR-like protein</fullName>
    </recommendedName>
</protein>
<evidence type="ECO:0000313" key="3">
    <source>
        <dbReference type="Proteomes" id="UP000295197"/>
    </source>
</evidence>
<dbReference type="PANTHER" id="PTHR37804">
    <property type="entry name" value="CDAA REGULATORY PROTEIN CDAR"/>
    <property type="match status" value="1"/>
</dbReference>
<dbReference type="Proteomes" id="UP000295197">
    <property type="component" value="Unassembled WGS sequence"/>
</dbReference>
<keyword evidence="3" id="KW-1185">Reference proteome</keyword>
<organism evidence="2 3">
    <name type="scientific">Sphingobacterium alimentarium</name>
    <dbReference type="NCBI Taxonomy" id="797292"/>
    <lineage>
        <taxon>Bacteria</taxon>
        <taxon>Pseudomonadati</taxon>
        <taxon>Bacteroidota</taxon>
        <taxon>Sphingobacteriia</taxon>
        <taxon>Sphingobacteriales</taxon>
        <taxon>Sphingobacteriaceae</taxon>
        <taxon>Sphingobacterium</taxon>
    </lineage>
</organism>
<feature type="transmembrane region" description="Helical" evidence="1">
    <location>
        <begin position="33"/>
        <end position="52"/>
    </location>
</feature>
<comment type="caution">
    <text evidence="2">The sequence shown here is derived from an EMBL/GenBank/DDBJ whole genome shotgun (WGS) entry which is preliminary data.</text>
</comment>
<accession>A0A4R3VZ81</accession>
<dbReference type="InterPro" id="IPR053154">
    <property type="entry name" value="c-di-AMP_regulator"/>
</dbReference>
<dbReference type="PANTHER" id="PTHR37804:SF1">
    <property type="entry name" value="CDAA REGULATORY PROTEIN CDAR"/>
    <property type="match status" value="1"/>
</dbReference>
<keyword evidence="1" id="KW-0812">Transmembrane</keyword>
<evidence type="ECO:0000313" key="2">
    <source>
        <dbReference type="EMBL" id="TCV16588.1"/>
    </source>
</evidence>
<dbReference type="AlphaFoldDB" id="A0A4R3VZ81"/>
<evidence type="ECO:0008006" key="4">
    <source>
        <dbReference type="Google" id="ProtNLM"/>
    </source>
</evidence>
<keyword evidence="1" id="KW-0472">Membrane</keyword>
<keyword evidence="1" id="KW-1133">Transmembrane helix</keyword>
<dbReference type="Gene3D" id="2.170.120.30">
    <property type="match status" value="2"/>
</dbReference>